<dbReference type="Proteomes" id="UP000030392">
    <property type="component" value="Unassembled WGS sequence"/>
</dbReference>
<feature type="transmembrane region" description="Helical" evidence="1">
    <location>
        <begin position="167"/>
        <end position="187"/>
    </location>
</feature>
<feature type="transmembrane region" description="Helical" evidence="1">
    <location>
        <begin position="6"/>
        <end position="23"/>
    </location>
</feature>
<proteinExistence type="predicted"/>
<evidence type="ECO:0000313" key="2">
    <source>
        <dbReference type="EMBL" id="KGG20195.1"/>
    </source>
</evidence>
<protein>
    <recommendedName>
        <fullName evidence="4">7TM chemoreceptor</fullName>
    </recommendedName>
</protein>
<keyword evidence="1" id="KW-1133">Transmembrane helix</keyword>
<reference evidence="3" key="1">
    <citation type="journal article" date="2014" name="Sci. Data">
        <title>Genomes of diverse isolates of the marine cyanobacterium Prochlorococcus.</title>
        <authorList>
            <person name="Biller S."/>
            <person name="Berube P."/>
            <person name="Thompson J."/>
            <person name="Kelly L."/>
            <person name="Roggensack S."/>
            <person name="Awad L."/>
            <person name="Roache-Johnson K."/>
            <person name="Ding H."/>
            <person name="Giovannoni S.J."/>
            <person name="Moore L.R."/>
            <person name="Chisholm S.W."/>
        </authorList>
    </citation>
    <scope>NUCLEOTIDE SEQUENCE [LARGE SCALE GENOMIC DNA]</scope>
    <source>
        <strain evidence="3">PAC1</strain>
    </source>
</reference>
<organism evidence="2 3">
    <name type="scientific">Prochlorococcus marinus str. PAC1</name>
    <dbReference type="NCBI Taxonomy" id="59924"/>
    <lineage>
        <taxon>Bacteria</taxon>
        <taxon>Bacillati</taxon>
        <taxon>Cyanobacteriota</taxon>
        <taxon>Cyanophyceae</taxon>
        <taxon>Synechococcales</taxon>
        <taxon>Prochlorococcaceae</taxon>
        <taxon>Prochlorococcus</taxon>
    </lineage>
</organism>
<name>A0A0A2C5M7_PROMR</name>
<feature type="transmembrane region" description="Helical" evidence="1">
    <location>
        <begin position="119"/>
        <end position="135"/>
    </location>
</feature>
<dbReference type="RefSeq" id="WP_036906411.1">
    <property type="nucleotide sequence ID" value="NZ_CP138967.1"/>
</dbReference>
<evidence type="ECO:0000256" key="1">
    <source>
        <dbReference type="SAM" id="Phobius"/>
    </source>
</evidence>
<feature type="transmembrane region" description="Helical" evidence="1">
    <location>
        <begin position="142"/>
        <end position="161"/>
    </location>
</feature>
<keyword evidence="1" id="KW-0472">Membrane</keyword>
<dbReference type="AlphaFoldDB" id="A0A0A2C5M7"/>
<feature type="transmembrane region" description="Helical" evidence="1">
    <location>
        <begin position="94"/>
        <end position="113"/>
    </location>
</feature>
<evidence type="ECO:0000313" key="3">
    <source>
        <dbReference type="Proteomes" id="UP000030392"/>
    </source>
</evidence>
<comment type="caution">
    <text evidence="2">The sequence shown here is derived from an EMBL/GenBank/DDBJ whole genome shotgun (WGS) entry which is preliminary data.</text>
</comment>
<accession>A0A0A2C5M7</accession>
<feature type="transmembrane region" description="Helical" evidence="1">
    <location>
        <begin position="69"/>
        <end position="87"/>
    </location>
</feature>
<sequence length="198" mass="22771">MTFRSLLLLAHLQAFLIPIIIGIKSRNKFKQIRFPLLTPFAFISLGLASMFEMFDHTTTDWIYVDHSSIYNWLFYSFLSIGLSFFTISVAKKKSIITSNILLIIAAVFSYWFLGKSTTILIQVLISILLISQWWSRFKDWVFLIYPITGVIFTTFFGILLSSSGEQIWHVFIGPSGTISVLTFYAVLKRSRKKEIISA</sequence>
<gene>
    <name evidence="2" type="ORF">EV03_1396</name>
</gene>
<evidence type="ECO:0008006" key="4">
    <source>
        <dbReference type="Google" id="ProtNLM"/>
    </source>
</evidence>
<keyword evidence="1" id="KW-0812">Transmembrane</keyword>
<dbReference type="EMBL" id="JNAX01000013">
    <property type="protein sequence ID" value="KGG20195.1"/>
    <property type="molecule type" value="Genomic_DNA"/>
</dbReference>
<feature type="transmembrane region" description="Helical" evidence="1">
    <location>
        <begin position="35"/>
        <end position="54"/>
    </location>
</feature>